<comment type="caution">
    <text evidence="1">The sequence shown here is derived from an EMBL/GenBank/DDBJ whole genome shotgun (WGS) entry which is preliminary data.</text>
</comment>
<proteinExistence type="predicted"/>
<dbReference type="PANTHER" id="PTHR34389:SF2">
    <property type="entry name" value="L-RHAMNOSE MUTAROTASE"/>
    <property type="match status" value="1"/>
</dbReference>
<dbReference type="Pfam" id="PF05336">
    <property type="entry name" value="rhaM"/>
    <property type="match status" value="1"/>
</dbReference>
<dbReference type="SUPFAM" id="SSF54909">
    <property type="entry name" value="Dimeric alpha+beta barrel"/>
    <property type="match status" value="1"/>
</dbReference>
<dbReference type="Gene3D" id="3.30.70.100">
    <property type="match status" value="1"/>
</dbReference>
<dbReference type="InterPro" id="IPR011008">
    <property type="entry name" value="Dimeric_a/b-barrel"/>
</dbReference>
<dbReference type="AlphaFoldDB" id="A7BAM3"/>
<dbReference type="eggNOG" id="COG3254">
    <property type="taxonomic scope" value="Bacteria"/>
</dbReference>
<dbReference type="Proteomes" id="UP000003553">
    <property type="component" value="Unassembled WGS sequence"/>
</dbReference>
<accession>A7BAM3</accession>
<gene>
    <name evidence="1" type="ORF">ACTODO_00687</name>
</gene>
<reference evidence="1" key="1">
    <citation type="submission" date="2007-04" db="EMBL/GenBank/DDBJ databases">
        <authorList>
            <person name="Fulton L."/>
            <person name="Clifton S."/>
            <person name="Fulton B."/>
            <person name="Xu J."/>
            <person name="Minx P."/>
            <person name="Pepin K.H."/>
            <person name="Johnson M."/>
            <person name="Thiruvilangam P."/>
            <person name="Bhonagiri V."/>
            <person name="Nash W.E."/>
            <person name="Mardis E.R."/>
            <person name="Wilson R.K."/>
        </authorList>
    </citation>
    <scope>NUCLEOTIDE SEQUENCE [LARGE SCALE GENOMIC DNA]</scope>
    <source>
        <strain evidence="1">ATCC 17982</strain>
    </source>
</reference>
<evidence type="ECO:0008006" key="3">
    <source>
        <dbReference type="Google" id="ProtNLM"/>
    </source>
</evidence>
<organism evidence="1 2">
    <name type="scientific">Schaalia dentiphila ATCC 17982</name>
    <dbReference type="NCBI Taxonomy" id="411466"/>
    <lineage>
        <taxon>Bacteria</taxon>
        <taxon>Bacillati</taxon>
        <taxon>Actinomycetota</taxon>
        <taxon>Actinomycetes</taxon>
        <taxon>Actinomycetales</taxon>
        <taxon>Actinomycetaceae</taxon>
        <taxon>Schaalia</taxon>
        <taxon>Schaalia dentiphila</taxon>
    </lineage>
</organism>
<dbReference type="HOGENOM" id="CLU_100689_3_0_11"/>
<dbReference type="EMBL" id="AAYI02000004">
    <property type="protein sequence ID" value="EDN80247.1"/>
    <property type="molecule type" value="Genomic_DNA"/>
</dbReference>
<dbReference type="GO" id="GO:0019301">
    <property type="term" value="P:rhamnose catabolic process"/>
    <property type="evidence" value="ECO:0007669"/>
    <property type="project" value="TreeGrafter"/>
</dbReference>
<dbReference type="GO" id="GO:0016857">
    <property type="term" value="F:racemase and epimerase activity, acting on carbohydrates and derivatives"/>
    <property type="evidence" value="ECO:0007669"/>
    <property type="project" value="InterPro"/>
</dbReference>
<dbReference type="InterPro" id="IPR008000">
    <property type="entry name" value="Rham/fucose_mutarotase"/>
</dbReference>
<keyword evidence="2" id="KW-1185">Reference proteome</keyword>
<evidence type="ECO:0000313" key="1">
    <source>
        <dbReference type="EMBL" id="EDN80247.1"/>
    </source>
</evidence>
<evidence type="ECO:0000313" key="2">
    <source>
        <dbReference type="Proteomes" id="UP000003553"/>
    </source>
</evidence>
<reference evidence="1" key="2">
    <citation type="submission" date="2015-05" db="EMBL/GenBank/DDBJ databases">
        <title>Draft genome sequence of Actinomyces odontolyticus (ATCC 17982).</title>
        <authorList>
            <person name="Sudarsanam P."/>
            <person name="Ley R."/>
            <person name="Guruge J."/>
            <person name="Turnbaugh P.J."/>
            <person name="Mahowald M."/>
            <person name="Liep D."/>
            <person name="Gordon J."/>
        </authorList>
    </citation>
    <scope>NUCLEOTIDE SEQUENCE</scope>
    <source>
        <strain evidence="1">ATCC 17982</strain>
    </source>
</reference>
<name>A7BAM3_9ACTO</name>
<protein>
    <recommendedName>
        <fullName evidence="3">L-rhamnose 1-epimerase</fullName>
    </recommendedName>
</protein>
<sequence length="126" mass="14316">MKGFPMSDTPSLAHTLATTSQASPHRACFLLRVRPEKLAEYADVHQRVWDEMRQALSDAGWRHYSLFLDPDTGLVVGYYEAHDARTAAAAMEDREVNTRWQAEMAQYFQPDGGGTAHFLSQYFYLA</sequence>
<dbReference type="PANTHER" id="PTHR34389">
    <property type="entry name" value="L-RHAMNOSE MUTAROTASE"/>
    <property type="match status" value="1"/>
</dbReference>